<dbReference type="Proteomes" id="UP001174909">
    <property type="component" value="Unassembled WGS sequence"/>
</dbReference>
<evidence type="ECO:0000259" key="7">
    <source>
        <dbReference type="PROSITE" id="PS50923"/>
    </source>
</evidence>
<organism evidence="8 9">
    <name type="scientific">Geodia barretti</name>
    <name type="common">Barrett's horny sponge</name>
    <dbReference type="NCBI Taxonomy" id="519541"/>
    <lineage>
        <taxon>Eukaryota</taxon>
        <taxon>Metazoa</taxon>
        <taxon>Porifera</taxon>
        <taxon>Demospongiae</taxon>
        <taxon>Heteroscleromorpha</taxon>
        <taxon>Tetractinellida</taxon>
        <taxon>Astrophorina</taxon>
        <taxon>Geodiidae</taxon>
        <taxon>Geodia</taxon>
    </lineage>
</organism>
<dbReference type="PROSITE" id="PS50923">
    <property type="entry name" value="SUSHI"/>
    <property type="match status" value="5"/>
</dbReference>
<feature type="non-terminal residue" evidence="8">
    <location>
        <position position="1"/>
    </location>
</feature>
<evidence type="ECO:0000313" key="9">
    <source>
        <dbReference type="Proteomes" id="UP001174909"/>
    </source>
</evidence>
<evidence type="ECO:0000256" key="1">
    <source>
        <dbReference type="ARBA" id="ARBA00022659"/>
    </source>
</evidence>
<feature type="domain" description="Sushi" evidence="7">
    <location>
        <begin position="26"/>
        <end position="83"/>
    </location>
</feature>
<evidence type="ECO:0000256" key="6">
    <source>
        <dbReference type="PROSITE-ProRule" id="PRU00302"/>
    </source>
</evidence>
<keyword evidence="1 6" id="KW-0768">Sushi</keyword>
<evidence type="ECO:0000256" key="4">
    <source>
        <dbReference type="ARBA" id="ARBA00023157"/>
    </source>
</evidence>
<evidence type="ECO:0000256" key="2">
    <source>
        <dbReference type="ARBA" id="ARBA00022729"/>
    </source>
</evidence>
<comment type="caution">
    <text evidence="6">Lacks conserved residue(s) required for the propagation of feature annotation.</text>
</comment>
<dbReference type="EMBL" id="CASHTH010000403">
    <property type="protein sequence ID" value="CAI8000477.1"/>
    <property type="molecule type" value="Genomic_DNA"/>
</dbReference>
<feature type="disulfide bond" evidence="6">
    <location>
        <begin position="54"/>
        <end position="81"/>
    </location>
</feature>
<dbReference type="AlphaFoldDB" id="A0AA35R1R5"/>
<evidence type="ECO:0000256" key="3">
    <source>
        <dbReference type="ARBA" id="ARBA00022737"/>
    </source>
</evidence>
<dbReference type="PANTHER" id="PTHR46393">
    <property type="entry name" value="SUSHI DOMAIN-CONTAINING PROTEIN"/>
    <property type="match status" value="1"/>
</dbReference>
<keyword evidence="9" id="KW-1185">Reference proteome</keyword>
<feature type="domain" description="Sushi" evidence="7">
    <location>
        <begin position="258"/>
        <end position="314"/>
    </location>
</feature>
<dbReference type="PANTHER" id="PTHR46393:SF7">
    <property type="entry name" value="COMPLEMENT C2"/>
    <property type="match status" value="1"/>
</dbReference>
<accession>A0AA35R1R5</accession>
<feature type="disulfide bond" evidence="6">
    <location>
        <begin position="228"/>
        <end position="255"/>
    </location>
</feature>
<keyword evidence="2" id="KW-0732">Signal</keyword>
<proteinExistence type="predicted"/>
<keyword evidence="5" id="KW-0325">Glycoprotein</keyword>
<feature type="domain" description="Sushi" evidence="7">
    <location>
        <begin position="84"/>
        <end position="141"/>
    </location>
</feature>
<feature type="domain" description="Sushi" evidence="7">
    <location>
        <begin position="200"/>
        <end position="257"/>
    </location>
</feature>
<dbReference type="CDD" id="cd00033">
    <property type="entry name" value="CCP"/>
    <property type="match status" value="5"/>
</dbReference>
<evidence type="ECO:0000313" key="8">
    <source>
        <dbReference type="EMBL" id="CAI8000477.1"/>
    </source>
</evidence>
<feature type="disulfide bond" evidence="6">
    <location>
        <begin position="286"/>
        <end position="313"/>
    </location>
</feature>
<dbReference type="Pfam" id="PF00084">
    <property type="entry name" value="Sushi"/>
    <property type="match status" value="5"/>
</dbReference>
<dbReference type="Gene3D" id="2.10.70.10">
    <property type="entry name" value="Complement Module, domain 1"/>
    <property type="match status" value="5"/>
</dbReference>
<gene>
    <name evidence="8" type="ORF">GBAR_LOCUS2951</name>
</gene>
<feature type="disulfide bond" evidence="6">
    <location>
        <begin position="170"/>
        <end position="197"/>
    </location>
</feature>
<keyword evidence="3" id="KW-0677">Repeat</keyword>
<protein>
    <submittedName>
        <fullName evidence="8">CUB and sushi domain-containing protein 3</fullName>
    </submittedName>
</protein>
<name>A0AA35R1R5_GEOBA</name>
<comment type="caution">
    <text evidence="8">The sequence shown here is derived from an EMBL/GenBank/DDBJ whole genome shotgun (WGS) entry which is preliminary data.</text>
</comment>
<evidence type="ECO:0000256" key="5">
    <source>
        <dbReference type="ARBA" id="ARBA00023180"/>
    </source>
</evidence>
<reference evidence="8" key="1">
    <citation type="submission" date="2023-03" db="EMBL/GenBank/DDBJ databases">
        <authorList>
            <person name="Steffen K."/>
            <person name="Cardenas P."/>
        </authorList>
    </citation>
    <scope>NUCLEOTIDE SEQUENCE</scope>
</reference>
<dbReference type="SMART" id="SM00032">
    <property type="entry name" value="CCP"/>
    <property type="match status" value="5"/>
</dbReference>
<feature type="domain" description="Sushi" evidence="7">
    <location>
        <begin position="142"/>
        <end position="199"/>
    </location>
</feature>
<feature type="disulfide bond" evidence="6">
    <location>
        <begin position="112"/>
        <end position="139"/>
    </location>
</feature>
<dbReference type="InterPro" id="IPR000436">
    <property type="entry name" value="Sushi_SCR_CCP_dom"/>
</dbReference>
<sequence length="314" mass="33844">MILHNSLKVLLATFIAQHYSPTLVVIDCGPLEPPANGVVQFERTVFGSVAQYQCNRGFRLQGSDVRTCQANSQWSGRQPVCIAIECPQLRDIPGGSVIVRSRTVGSTATYRCNAGYTLVGNTQRTCRANGRWSGEEPICEGIECPELSAPANGRVDVSGLRPGSRALYSCNPGYRLSGSERRTCQNSGQWSNREPSCTAIICPDLEDPENGAVRVSGNTPSSTATYICDRGFTLDGPQTRTCQSDGQWSQRPPVCTAIQCPNLGPPANGQVDISGLRVGSQATYRCNTGFTLVGNTQRTCRANGQWSGEEPICE</sequence>
<dbReference type="SUPFAM" id="SSF57535">
    <property type="entry name" value="Complement control module/SCR domain"/>
    <property type="match status" value="5"/>
</dbReference>
<dbReference type="InterPro" id="IPR035976">
    <property type="entry name" value="Sushi/SCR/CCP_sf"/>
</dbReference>
<keyword evidence="4 6" id="KW-1015">Disulfide bond</keyword>